<dbReference type="Proteomes" id="UP000650466">
    <property type="component" value="Unassembled WGS sequence"/>
</dbReference>
<comment type="caution">
    <text evidence="2">The sequence shown here is derived from an EMBL/GenBank/DDBJ whole genome shotgun (WGS) entry which is preliminary data.</text>
</comment>
<keyword evidence="3" id="KW-1185">Reference proteome</keyword>
<evidence type="ECO:0000259" key="1">
    <source>
        <dbReference type="Pfam" id="PF06445"/>
    </source>
</evidence>
<dbReference type="RefSeq" id="WP_188178563.1">
    <property type="nucleotide sequence ID" value="NZ_JACVVD010000027.1"/>
</dbReference>
<dbReference type="Pfam" id="PF06445">
    <property type="entry name" value="GyrI-like"/>
    <property type="match status" value="1"/>
</dbReference>
<evidence type="ECO:0000313" key="2">
    <source>
        <dbReference type="EMBL" id="MBD0384799.1"/>
    </source>
</evidence>
<dbReference type="InterPro" id="IPR029442">
    <property type="entry name" value="GyrI-like"/>
</dbReference>
<dbReference type="Gene3D" id="3.20.80.10">
    <property type="entry name" value="Regulatory factor, effector binding domain"/>
    <property type="match status" value="1"/>
</dbReference>
<accession>A0A926KV91</accession>
<proteinExistence type="predicted"/>
<dbReference type="SUPFAM" id="SSF55136">
    <property type="entry name" value="Probable bacterial effector-binding domain"/>
    <property type="match status" value="1"/>
</dbReference>
<evidence type="ECO:0000313" key="3">
    <source>
        <dbReference type="Proteomes" id="UP000650466"/>
    </source>
</evidence>
<feature type="domain" description="GyrI-like small molecule binding" evidence="1">
    <location>
        <begin position="23"/>
        <end position="64"/>
    </location>
</feature>
<dbReference type="InterPro" id="IPR011256">
    <property type="entry name" value="Reg_factor_effector_dom_sf"/>
</dbReference>
<protein>
    <submittedName>
        <fullName evidence="2">GyrI-like domain-containing protein</fullName>
    </submittedName>
</protein>
<dbReference type="AlphaFoldDB" id="A0A926KV91"/>
<dbReference type="EMBL" id="JACVVD010000027">
    <property type="protein sequence ID" value="MBD0384799.1"/>
    <property type="molecule type" value="Genomic_DNA"/>
</dbReference>
<sequence length="75" mass="9119">MTHLCFVRLPFIENVSSISFTKFPYRFSNAIQNTWRFIFQEWFPRNNLEHAGTYEIEIYDERCSDKYGDGYLYSD</sequence>
<organism evidence="2 3">
    <name type="scientific">Paenibacillus sedimenti</name>
    <dbReference type="NCBI Taxonomy" id="2770274"/>
    <lineage>
        <taxon>Bacteria</taxon>
        <taxon>Bacillati</taxon>
        <taxon>Bacillota</taxon>
        <taxon>Bacilli</taxon>
        <taxon>Bacillales</taxon>
        <taxon>Paenibacillaceae</taxon>
        <taxon>Paenibacillus</taxon>
    </lineage>
</organism>
<reference evidence="2" key="1">
    <citation type="submission" date="2020-09" db="EMBL/GenBank/DDBJ databases">
        <title>Draft Genome Sequence of Paenibacillus sp. WST5.</title>
        <authorList>
            <person name="Bao Z."/>
        </authorList>
    </citation>
    <scope>NUCLEOTIDE SEQUENCE</scope>
    <source>
        <strain evidence="2">WST5</strain>
    </source>
</reference>
<gene>
    <name evidence="2" type="ORF">ICC18_32755</name>
</gene>
<name>A0A926KV91_9BACL</name>